<dbReference type="CDD" id="cd16922">
    <property type="entry name" value="HATPase_EvgS-ArcB-TorS-like"/>
    <property type="match status" value="1"/>
</dbReference>
<evidence type="ECO:0000256" key="7">
    <source>
        <dbReference type="ARBA" id="ARBA00022840"/>
    </source>
</evidence>
<dbReference type="GO" id="GO:0043565">
    <property type="term" value="F:sequence-specific DNA binding"/>
    <property type="evidence" value="ECO:0007669"/>
    <property type="project" value="InterPro"/>
</dbReference>
<feature type="domain" description="Histidine kinase" evidence="14">
    <location>
        <begin position="854"/>
        <end position="1070"/>
    </location>
</feature>
<dbReference type="Pfam" id="PF00512">
    <property type="entry name" value="HisKA"/>
    <property type="match status" value="1"/>
</dbReference>
<dbReference type="InterPro" id="IPR018060">
    <property type="entry name" value="HTH_AraC"/>
</dbReference>
<dbReference type="InterPro" id="IPR011123">
    <property type="entry name" value="Y_Y_Y"/>
</dbReference>
<dbReference type="EC" id="2.7.13.3" evidence="2"/>
<organism evidence="16 17">
    <name type="scientific">Reichenbachiella agariperforans</name>
    <dbReference type="NCBI Taxonomy" id="156994"/>
    <lineage>
        <taxon>Bacteria</taxon>
        <taxon>Pseudomonadati</taxon>
        <taxon>Bacteroidota</taxon>
        <taxon>Cytophagia</taxon>
        <taxon>Cytophagales</taxon>
        <taxon>Reichenbachiellaceae</taxon>
        <taxon>Reichenbachiella</taxon>
    </lineage>
</organism>
<dbReference type="InterPro" id="IPR011006">
    <property type="entry name" value="CheY-like_superfamily"/>
</dbReference>
<dbReference type="InterPro" id="IPR009057">
    <property type="entry name" value="Homeodomain-like_sf"/>
</dbReference>
<proteinExistence type="predicted"/>
<accession>A0A1M6UXY6</accession>
<dbReference type="SUPFAM" id="SSF46689">
    <property type="entry name" value="Homeodomain-like"/>
    <property type="match status" value="1"/>
</dbReference>
<keyword evidence="10" id="KW-0804">Transcription</keyword>
<feature type="domain" description="Response regulatory" evidence="15">
    <location>
        <begin position="1103"/>
        <end position="1218"/>
    </location>
</feature>
<evidence type="ECO:0000256" key="12">
    <source>
        <dbReference type="SAM" id="MobiDB-lite"/>
    </source>
</evidence>
<dbReference type="CDD" id="cd00082">
    <property type="entry name" value="HisKA"/>
    <property type="match status" value="1"/>
</dbReference>
<dbReference type="SUPFAM" id="SSF50998">
    <property type="entry name" value="Quinoprotein alcohol dehydrogenase-like"/>
    <property type="match status" value="1"/>
</dbReference>
<dbReference type="FunFam" id="1.10.287.130:FF:000045">
    <property type="entry name" value="Two-component system sensor histidine kinase/response regulator"/>
    <property type="match status" value="1"/>
</dbReference>
<evidence type="ECO:0000259" key="13">
    <source>
        <dbReference type="PROSITE" id="PS01124"/>
    </source>
</evidence>
<evidence type="ECO:0000313" key="16">
    <source>
        <dbReference type="EMBL" id="SHK74060.1"/>
    </source>
</evidence>
<evidence type="ECO:0000259" key="15">
    <source>
        <dbReference type="PROSITE" id="PS50110"/>
    </source>
</evidence>
<name>A0A1M6UXY6_REIAG</name>
<comment type="catalytic activity">
    <reaction evidence="1">
        <text>ATP + protein L-histidine = ADP + protein N-phospho-L-histidine.</text>
        <dbReference type="EC" id="2.7.13.3"/>
    </reaction>
</comment>
<dbReference type="FunFam" id="2.60.40.10:FF:000791">
    <property type="entry name" value="Two-component system sensor histidine kinase/response regulator"/>
    <property type="match status" value="1"/>
</dbReference>
<evidence type="ECO:0000256" key="3">
    <source>
        <dbReference type="ARBA" id="ARBA00022553"/>
    </source>
</evidence>
<dbReference type="FunFam" id="3.30.565.10:FF:000037">
    <property type="entry name" value="Hybrid sensor histidine kinase/response regulator"/>
    <property type="match status" value="1"/>
</dbReference>
<dbReference type="SUPFAM" id="SSF55874">
    <property type="entry name" value="ATPase domain of HSP90 chaperone/DNA topoisomerase II/histidine kinase"/>
    <property type="match status" value="1"/>
</dbReference>
<dbReference type="Proteomes" id="UP000184474">
    <property type="component" value="Unassembled WGS sequence"/>
</dbReference>
<dbReference type="PANTHER" id="PTHR43547:SF2">
    <property type="entry name" value="HYBRID SIGNAL TRANSDUCTION HISTIDINE KINASE C"/>
    <property type="match status" value="1"/>
</dbReference>
<dbReference type="Pfam" id="PF07495">
    <property type="entry name" value="Y_Y_Y"/>
    <property type="match status" value="1"/>
</dbReference>
<dbReference type="InterPro" id="IPR003594">
    <property type="entry name" value="HATPase_dom"/>
</dbReference>
<dbReference type="PRINTS" id="PR00344">
    <property type="entry name" value="BCTRLSENSOR"/>
</dbReference>
<dbReference type="SMART" id="SM00342">
    <property type="entry name" value="HTH_ARAC"/>
    <property type="match status" value="1"/>
</dbReference>
<dbReference type="SMART" id="SM00387">
    <property type="entry name" value="HATPase_c"/>
    <property type="match status" value="1"/>
</dbReference>
<dbReference type="PANTHER" id="PTHR43547">
    <property type="entry name" value="TWO-COMPONENT HISTIDINE KINASE"/>
    <property type="match status" value="1"/>
</dbReference>
<dbReference type="STRING" id="156994.SAMN04488028_10841"/>
<dbReference type="PROSITE" id="PS01124">
    <property type="entry name" value="HTH_ARAC_FAMILY_2"/>
    <property type="match status" value="1"/>
</dbReference>
<evidence type="ECO:0000256" key="1">
    <source>
        <dbReference type="ARBA" id="ARBA00000085"/>
    </source>
</evidence>
<evidence type="ECO:0000256" key="10">
    <source>
        <dbReference type="ARBA" id="ARBA00023163"/>
    </source>
</evidence>
<keyword evidence="4" id="KW-0808">Transferase</keyword>
<dbReference type="CDD" id="cd17574">
    <property type="entry name" value="REC_OmpR"/>
    <property type="match status" value="1"/>
</dbReference>
<keyword evidence="8" id="KW-0902">Two-component regulatory system</keyword>
<dbReference type="GO" id="GO:0003700">
    <property type="term" value="F:DNA-binding transcription factor activity"/>
    <property type="evidence" value="ECO:0007669"/>
    <property type="project" value="InterPro"/>
</dbReference>
<dbReference type="PROSITE" id="PS50109">
    <property type="entry name" value="HIS_KIN"/>
    <property type="match status" value="1"/>
</dbReference>
<dbReference type="Gene3D" id="3.30.565.10">
    <property type="entry name" value="Histidine kinase-like ATPase, C-terminal domain"/>
    <property type="match status" value="1"/>
</dbReference>
<evidence type="ECO:0000256" key="6">
    <source>
        <dbReference type="ARBA" id="ARBA00022777"/>
    </source>
</evidence>
<dbReference type="EMBL" id="FRAA01000008">
    <property type="protein sequence ID" value="SHK74060.1"/>
    <property type="molecule type" value="Genomic_DNA"/>
</dbReference>
<dbReference type="Pfam" id="PF07494">
    <property type="entry name" value="Reg_prop"/>
    <property type="match status" value="8"/>
</dbReference>
<keyword evidence="3 11" id="KW-0597">Phosphoprotein</keyword>
<dbReference type="Gene3D" id="2.60.40.10">
    <property type="entry name" value="Immunoglobulins"/>
    <property type="match status" value="1"/>
</dbReference>
<evidence type="ECO:0000256" key="8">
    <source>
        <dbReference type="ARBA" id="ARBA00023012"/>
    </source>
</evidence>
<dbReference type="Gene3D" id="1.10.287.130">
    <property type="match status" value="1"/>
</dbReference>
<dbReference type="InterPro" id="IPR015943">
    <property type="entry name" value="WD40/YVTN_repeat-like_dom_sf"/>
</dbReference>
<feature type="modified residue" description="4-aspartylphosphate" evidence="11">
    <location>
        <position position="1151"/>
    </location>
</feature>
<dbReference type="GO" id="GO:0000155">
    <property type="term" value="F:phosphorelay sensor kinase activity"/>
    <property type="evidence" value="ECO:0007669"/>
    <property type="project" value="InterPro"/>
</dbReference>
<dbReference type="SUPFAM" id="SSF52172">
    <property type="entry name" value="CheY-like"/>
    <property type="match status" value="1"/>
</dbReference>
<evidence type="ECO:0000256" key="2">
    <source>
        <dbReference type="ARBA" id="ARBA00012438"/>
    </source>
</evidence>
<dbReference type="PROSITE" id="PS50110">
    <property type="entry name" value="RESPONSE_REGULATORY"/>
    <property type="match status" value="1"/>
</dbReference>
<dbReference type="InterPro" id="IPR036890">
    <property type="entry name" value="HATPase_C_sf"/>
</dbReference>
<keyword evidence="9" id="KW-0805">Transcription regulation</keyword>
<dbReference type="InterPro" id="IPR001789">
    <property type="entry name" value="Sig_transdc_resp-reg_receiver"/>
</dbReference>
<evidence type="ECO:0000256" key="9">
    <source>
        <dbReference type="ARBA" id="ARBA00023015"/>
    </source>
</evidence>
<sequence length="1349" mass="153453">MKYAEQMMRIITFLVIWLVPMTAVAQWEQELSFEQVSTEQGLSYSQVNCVLEDRYGFMWIGTVSGLNRYDGYRFENFYHNQEDPYSLPSNAIIWLANGPDSTVWISCGEGLAIYDPVTDHFVDTRPWLDRLGVESVDISKVHHTPGQIWFLLNGRSLVRYTEADDQLVELSASPSSLIELTSDSISDINSDQNGNLWVMYSSGRIDVIDTEIDKVTRKFDLSKHTLSNDFSHFFIDRDDDLWIYSAGGALGLLYFNTTDGKLIELNEKILSSNIVRQVVQDEKGYIWIGTDHGGITLVNKSDWTTKRYKYQANNPASLGNNSITTLYRSSQGIIWIGKSRKGLSYFNENAGKFIHFKYPSDDLAYNDILSLAEDQSGDIWLGTNGQGLMVFDPETKKIEPANVLRSDQSAKLPDVIVSLYYGSDESLWIGTFTKGLYRYKNGRLTNYRVQSGNGISDDNVWSIYEGSTGELWLGTLLSGMDRMDPTTEEFKNYNIASGLPVNYITSITEDKQNRLWIASGLGLSVLDKENEVFKNYALSDTVPHAISSNSVVCLLYDSHGEIWVGTLNGLNRYLPEEDGFEVYTTEDGLASDIIMSIVEDDEGGLWVGTDHGISKIERSSDGIDVQSYSESDGLQGNYYNERAAIKTQEGMLAFGGQNGLNVFDPKKIIINDRAPLLVFTGFSLNSQLIKPTRLVEGDTLLSKNLNELDQIDLNYDQNSFGFEFAALTFDQAGGNNYEYKLEGFDEEWMRVSADIRRANYTNINPGIYTFKVRASNSHNVWSEDDLGMKVVIHPPFWRTGWAYGVYILVLVVLLYFTRRVIVEREREKAKLENERLDAQRLHELDLMKLKFFTNISHEFRTPISLVLTPIERMIKNPTNIREADFHVIQRNAKRLLTLVNQLLDFRKMEANQHTLHYSSGDLVKFVQDVIDSFSDLSKENEIHLSFESDLPQFYCSFDKDKMDKILFNLLSNAFKFTLEGGKIVVALEQNDKGHIVVSVADTGIGIPLDKQEAVFERFIQSEIKPNMINSGTGIGLSITKEFVELHGGTISVESEKDHGSTFFVEFPFKQLDQARIESEEEENQPREKTKHVEEEFEDKKKPHVFLVEDNADFRFYIKDNLKQHFNVSESFNGKEAWKSIVTQHPDMVISDVMMPVMNGLDLCKKIKNDPRTANIPVILLTAQTSEEHKIQGLEAGAIECISKPVNFEILVSTISSALKFQKRVNESSQRLTAEPDKIEVVSRDEKLVKDALELVEKNMSNSEFGVEELSHELGFSRGYLYQKMLKITGETPMDFIRNIRIKRAAELLSKSQMTVSEVAYAVGYNNPKLFSRYFKSVYKKYPSQYTAED</sequence>
<dbReference type="Gene3D" id="1.10.10.60">
    <property type="entry name" value="Homeodomain-like"/>
    <property type="match status" value="2"/>
</dbReference>
<dbReference type="Pfam" id="PF02518">
    <property type="entry name" value="HATPase_c"/>
    <property type="match status" value="1"/>
</dbReference>
<dbReference type="InterPro" id="IPR003661">
    <property type="entry name" value="HisK_dim/P_dom"/>
</dbReference>
<gene>
    <name evidence="16" type="ORF">SAMN04488028_10841</name>
</gene>
<dbReference type="InterPro" id="IPR005467">
    <property type="entry name" value="His_kinase_dom"/>
</dbReference>
<reference evidence="17" key="1">
    <citation type="submission" date="2016-11" db="EMBL/GenBank/DDBJ databases">
        <authorList>
            <person name="Varghese N."/>
            <person name="Submissions S."/>
        </authorList>
    </citation>
    <scope>NUCLEOTIDE SEQUENCE [LARGE SCALE GENOMIC DNA]</scope>
    <source>
        <strain evidence="17">DSM 26134</strain>
    </source>
</reference>
<feature type="domain" description="HTH araC/xylS-type" evidence="13">
    <location>
        <begin position="1249"/>
        <end position="1348"/>
    </location>
</feature>
<dbReference type="InterPro" id="IPR013783">
    <property type="entry name" value="Ig-like_fold"/>
</dbReference>
<dbReference type="GO" id="GO:0005524">
    <property type="term" value="F:ATP binding"/>
    <property type="evidence" value="ECO:0007669"/>
    <property type="project" value="UniProtKB-KW"/>
</dbReference>
<dbReference type="Gene3D" id="2.130.10.10">
    <property type="entry name" value="YVTN repeat-like/Quinoprotein amine dehydrogenase"/>
    <property type="match status" value="3"/>
</dbReference>
<protein>
    <recommendedName>
        <fullName evidence="2">histidine kinase</fullName>
        <ecNumber evidence="2">2.7.13.3</ecNumber>
    </recommendedName>
</protein>
<dbReference type="SUPFAM" id="SSF47384">
    <property type="entry name" value="Homodimeric domain of signal transducing histidine kinase"/>
    <property type="match status" value="1"/>
</dbReference>
<dbReference type="SMART" id="SM00448">
    <property type="entry name" value="REC"/>
    <property type="match status" value="1"/>
</dbReference>
<keyword evidence="6 16" id="KW-0418">Kinase</keyword>
<evidence type="ECO:0000256" key="5">
    <source>
        <dbReference type="ARBA" id="ARBA00022741"/>
    </source>
</evidence>
<evidence type="ECO:0000313" key="17">
    <source>
        <dbReference type="Proteomes" id="UP000184474"/>
    </source>
</evidence>
<dbReference type="InterPro" id="IPR011047">
    <property type="entry name" value="Quinoprotein_ADH-like_sf"/>
</dbReference>
<dbReference type="Pfam" id="PF12833">
    <property type="entry name" value="HTH_18"/>
    <property type="match status" value="1"/>
</dbReference>
<evidence type="ECO:0000259" key="14">
    <source>
        <dbReference type="PROSITE" id="PS50109"/>
    </source>
</evidence>
<dbReference type="Pfam" id="PF00072">
    <property type="entry name" value="Response_reg"/>
    <property type="match status" value="1"/>
</dbReference>
<dbReference type="InterPro" id="IPR004358">
    <property type="entry name" value="Sig_transdc_His_kin-like_C"/>
</dbReference>
<dbReference type="InterPro" id="IPR036097">
    <property type="entry name" value="HisK_dim/P_sf"/>
</dbReference>
<keyword evidence="7" id="KW-0067">ATP-binding</keyword>
<dbReference type="Gene3D" id="3.40.50.2300">
    <property type="match status" value="1"/>
</dbReference>
<feature type="region of interest" description="Disordered" evidence="12">
    <location>
        <begin position="1076"/>
        <end position="1095"/>
    </location>
</feature>
<dbReference type="SUPFAM" id="SSF63829">
    <property type="entry name" value="Calcium-dependent phosphotriesterase"/>
    <property type="match status" value="2"/>
</dbReference>
<keyword evidence="5" id="KW-0547">Nucleotide-binding</keyword>
<dbReference type="InterPro" id="IPR011110">
    <property type="entry name" value="Reg_prop"/>
</dbReference>
<keyword evidence="17" id="KW-1185">Reference proteome</keyword>
<evidence type="ECO:0000256" key="4">
    <source>
        <dbReference type="ARBA" id="ARBA00022679"/>
    </source>
</evidence>
<dbReference type="SMART" id="SM00388">
    <property type="entry name" value="HisKA"/>
    <property type="match status" value="1"/>
</dbReference>
<evidence type="ECO:0000256" key="11">
    <source>
        <dbReference type="PROSITE-ProRule" id="PRU00169"/>
    </source>
</evidence>